<keyword evidence="5 9" id="KW-0963">Cytoplasm</keyword>
<comment type="subunit">
    <text evidence="9">Homotetramer.</text>
</comment>
<comment type="similarity">
    <text evidence="4 9">Belongs to the peptidase C15 family.</text>
</comment>
<dbReference type="InterPro" id="IPR033694">
    <property type="entry name" value="PGPEP1_Cys_AS"/>
</dbReference>
<name>A0ABX9KII8_9FUSO</name>
<keyword evidence="6 9" id="KW-0645">Protease</keyword>
<dbReference type="RefSeq" id="WP_114641714.1">
    <property type="nucleotide sequence ID" value="NZ_JAACIO010000007.1"/>
</dbReference>
<evidence type="ECO:0000256" key="9">
    <source>
        <dbReference type="HAMAP-Rule" id="MF_00417"/>
    </source>
</evidence>
<keyword evidence="7 9" id="KW-0378">Hydrolase</keyword>
<reference evidence="12 13" key="1">
    <citation type="submission" date="2018-08" db="EMBL/GenBank/DDBJ databases">
        <title>Draft genome sequence of Psychrilyobacter sp. strain SD5 isolated from Black Sea water.</title>
        <authorList>
            <person name="Yadav S."/>
            <person name="Villanueva L."/>
            <person name="Damste J.S.S."/>
        </authorList>
    </citation>
    <scope>NUCLEOTIDE SEQUENCE [LARGE SCALE GENOMIC DNA]</scope>
    <source>
        <strain evidence="12 13">SD5</strain>
    </source>
</reference>
<accession>A0ABX9KII8</accession>
<feature type="active site" evidence="9 11">
    <location>
        <position position="141"/>
    </location>
</feature>
<dbReference type="CDD" id="cd00501">
    <property type="entry name" value="Peptidase_C15"/>
    <property type="match status" value="1"/>
</dbReference>
<evidence type="ECO:0000256" key="4">
    <source>
        <dbReference type="ARBA" id="ARBA00006641"/>
    </source>
</evidence>
<dbReference type="PROSITE" id="PS01334">
    <property type="entry name" value="PYRASE_CYS"/>
    <property type="match status" value="1"/>
</dbReference>
<dbReference type="PANTHER" id="PTHR23402">
    <property type="entry name" value="PROTEASE FAMILY C15 PYROGLUTAMYL-PEPTIDASE I-RELATED"/>
    <property type="match status" value="1"/>
</dbReference>
<dbReference type="PIRSF" id="PIRSF015592">
    <property type="entry name" value="Prld-crbxl_pptds"/>
    <property type="match status" value="1"/>
</dbReference>
<dbReference type="HAMAP" id="MF_00417">
    <property type="entry name" value="Pyrrolid_peptidase"/>
    <property type="match status" value="1"/>
</dbReference>
<comment type="function">
    <text evidence="2 9">Removes 5-oxoproline from various penultimate amino acid residues except L-proline.</text>
</comment>
<dbReference type="Proteomes" id="UP000263486">
    <property type="component" value="Unassembled WGS sequence"/>
</dbReference>
<dbReference type="PANTHER" id="PTHR23402:SF1">
    <property type="entry name" value="PYROGLUTAMYL-PEPTIDASE I"/>
    <property type="match status" value="1"/>
</dbReference>
<keyword evidence="8 9" id="KW-0788">Thiol protease</keyword>
<organism evidence="12 13">
    <name type="scientific">Psychrilyobacter piezotolerans</name>
    <dbReference type="NCBI Taxonomy" id="2293438"/>
    <lineage>
        <taxon>Bacteria</taxon>
        <taxon>Fusobacteriati</taxon>
        <taxon>Fusobacteriota</taxon>
        <taxon>Fusobacteriia</taxon>
        <taxon>Fusobacteriales</taxon>
        <taxon>Fusobacteriaceae</taxon>
        <taxon>Psychrilyobacter</taxon>
    </lineage>
</organism>
<comment type="catalytic activity">
    <reaction evidence="1 9 10">
        <text>Release of an N-terminal pyroglutamyl group from a polypeptide, the second amino acid generally not being Pro.</text>
        <dbReference type="EC" id="3.4.19.3"/>
    </reaction>
</comment>
<gene>
    <name evidence="9 12" type="primary">pcp</name>
    <name evidence="12" type="ORF">DYH56_04725</name>
</gene>
<dbReference type="EC" id="3.4.19.3" evidence="9"/>
<evidence type="ECO:0000256" key="7">
    <source>
        <dbReference type="ARBA" id="ARBA00022801"/>
    </source>
</evidence>
<dbReference type="Gene3D" id="3.40.630.20">
    <property type="entry name" value="Peptidase C15, pyroglutamyl peptidase I-like"/>
    <property type="match status" value="1"/>
</dbReference>
<dbReference type="Pfam" id="PF01470">
    <property type="entry name" value="Peptidase_C15"/>
    <property type="match status" value="1"/>
</dbReference>
<evidence type="ECO:0000256" key="2">
    <source>
        <dbReference type="ARBA" id="ARBA00002280"/>
    </source>
</evidence>
<comment type="caution">
    <text evidence="12">The sequence shown here is derived from an EMBL/GenBank/DDBJ whole genome shotgun (WGS) entry which is preliminary data.</text>
</comment>
<dbReference type="InterPro" id="IPR029762">
    <property type="entry name" value="PGP-I_bact-type"/>
</dbReference>
<dbReference type="InterPro" id="IPR000816">
    <property type="entry name" value="Peptidase_C15"/>
</dbReference>
<evidence type="ECO:0000256" key="6">
    <source>
        <dbReference type="ARBA" id="ARBA00022670"/>
    </source>
</evidence>
<sequence length="213" mass="23640">MKLLITGFDPFGNEIINPAWEAVKLLPGKIEGVEIIKLQVPTVFKESIDILLDGIKEHKPEVVICVGQAGGRYDISVERVAINLDDARIKDNKGNQPIDEPVYQDGENAYFTSLPIKAMVEEVKKANIPASISNTAGTFVCNHIMYGLLYHINKFSLVKRGGFIHVPFIPQQVLDKKNMPCMDLKSIARGLEASIKGIYENTEDLKISGGREF</sequence>
<evidence type="ECO:0000256" key="1">
    <source>
        <dbReference type="ARBA" id="ARBA00001770"/>
    </source>
</evidence>
<feature type="active site" evidence="9">
    <location>
        <position position="165"/>
    </location>
</feature>
<dbReference type="SUPFAM" id="SSF53182">
    <property type="entry name" value="Pyrrolidone carboxyl peptidase (pyroglutamate aminopeptidase)"/>
    <property type="match status" value="1"/>
</dbReference>
<proteinExistence type="inferred from homology"/>
<dbReference type="InterPro" id="IPR016125">
    <property type="entry name" value="Peptidase_C15-like"/>
</dbReference>
<dbReference type="InterPro" id="IPR036440">
    <property type="entry name" value="Peptidase_C15-like_sf"/>
</dbReference>
<dbReference type="NCBIfam" id="NF009676">
    <property type="entry name" value="PRK13197.1"/>
    <property type="match status" value="1"/>
</dbReference>
<dbReference type="InterPro" id="IPR033693">
    <property type="entry name" value="PGPEP1_Glu_AS"/>
</dbReference>
<keyword evidence="13" id="KW-1185">Reference proteome</keyword>
<evidence type="ECO:0000256" key="3">
    <source>
        <dbReference type="ARBA" id="ARBA00004496"/>
    </source>
</evidence>
<feature type="active site" evidence="9 10">
    <location>
        <position position="78"/>
    </location>
</feature>
<dbReference type="NCBIfam" id="TIGR00504">
    <property type="entry name" value="pyro_pdase"/>
    <property type="match status" value="1"/>
</dbReference>
<evidence type="ECO:0000313" key="12">
    <source>
        <dbReference type="EMBL" id="REI42030.1"/>
    </source>
</evidence>
<evidence type="ECO:0000256" key="11">
    <source>
        <dbReference type="PROSITE-ProRule" id="PRU10077"/>
    </source>
</evidence>
<evidence type="ECO:0000256" key="8">
    <source>
        <dbReference type="ARBA" id="ARBA00022807"/>
    </source>
</evidence>
<evidence type="ECO:0000313" key="13">
    <source>
        <dbReference type="Proteomes" id="UP000263486"/>
    </source>
</evidence>
<dbReference type="PROSITE" id="PS01333">
    <property type="entry name" value="PYRASE_GLU"/>
    <property type="match status" value="1"/>
</dbReference>
<dbReference type="GO" id="GO:0016920">
    <property type="term" value="F:pyroglutamyl-peptidase activity"/>
    <property type="evidence" value="ECO:0007669"/>
    <property type="project" value="UniProtKB-EC"/>
</dbReference>
<comment type="subcellular location">
    <subcellularLocation>
        <location evidence="3 9">Cytoplasm</location>
    </subcellularLocation>
</comment>
<protein>
    <recommendedName>
        <fullName evidence="9">Pyrrolidone-carboxylate peptidase</fullName>
        <ecNumber evidence="9">3.4.19.3</ecNumber>
    </recommendedName>
    <alternativeName>
        <fullName evidence="9">5-oxoprolyl-peptidase</fullName>
    </alternativeName>
    <alternativeName>
        <fullName evidence="9">Pyroglutamyl-peptidase I</fullName>
        <shortName evidence="9">PGP-I</shortName>
        <shortName evidence="9">Pyrase</shortName>
    </alternativeName>
</protein>
<evidence type="ECO:0000256" key="10">
    <source>
        <dbReference type="PROSITE-ProRule" id="PRU10076"/>
    </source>
</evidence>
<dbReference type="PRINTS" id="PR00706">
    <property type="entry name" value="PYROGLUPTASE"/>
</dbReference>
<dbReference type="EMBL" id="QUAJ01000006">
    <property type="protein sequence ID" value="REI42030.1"/>
    <property type="molecule type" value="Genomic_DNA"/>
</dbReference>
<evidence type="ECO:0000256" key="5">
    <source>
        <dbReference type="ARBA" id="ARBA00022490"/>
    </source>
</evidence>